<sequence length="63" mass="7674">MTARDLFCVEKEILLMQLNEMLEKTKRLEEQLIREIRSQRSETDFYKPTGDVEEPLKKRMKKE</sequence>
<evidence type="ECO:0000256" key="1">
    <source>
        <dbReference type="SAM" id="Coils"/>
    </source>
</evidence>
<proteinExistence type="predicted"/>
<feature type="region of interest" description="Disordered" evidence="2">
    <location>
        <begin position="44"/>
        <end position="63"/>
    </location>
</feature>
<protein>
    <submittedName>
        <fullName evidence="3">Uncharacterized protein</fullName>
    </submittedName>
</protein>
<name>A0A6C0JH19_9ZZZZ</name>
<dbReference type="EMBL" id="MN740390">
    <property type="protein sequence ID" value="QHU04066.1"/>
    <property type="molecule type" value="Genomic_DNA"/>
</dbReference>
<evidence type="ECO:0000313" key="3">
    <source>
        <dbReference type="EMBL" id="QHU04066.1"/>
    </source>
</evidence>
<accession>A0A6C0JH19</accession>
<organism evidence="3">
    <name type="scientific">viral metagenome</name>
    <dbReference type="NCBI Taxonomy" id="1070528"/>
    <lineage>
        <taxon>unclassified sequences</taxon>
        <taxon>metagenomes</taxon>
        <taxon>organismal metagenomes</taxon>
    </lineage>
</organism>
<keyword evidence="1" id="KW-0175">Coiled coil</keyword>
<feature type="coiled-coil region" evidence="1">
    <location>
        <begin position="11"/>
        <end position="42"/>
    </location>
</feature>
<evidence type="ECO:0000256" key="2">
    <source>
        <dbReference type="SAM" id="MobiDB-lite"/>
    </source>
</evidence>
<dbReference type="AlphaFoldDB" id="A0A6C0JH19"/>
<reference evidence="3" key="1">
    <citation type="journal article" date="2020" name="Nature">
        <title>Giant virus diversity and host interactions through global metagenomics.</title>
        <authorList>
            <person name="Schulz F."/>
            <person name="Roux S."/>
            <person name="Paez-Espino D."/>
            <person name="Jungbluth S."/>
            <person name="Walsh D.A."/>
            <person name="Denef V.J."/>
            <person name="McMahon K.D."/>
            <person name="Konstantinidis K.T."/>
            <person name="Eloe-Fadrosh E.A."/>
            <person name="Kyrpides N.C."/>
            <person name="Woyke T."/>
        </authorList>
    </citation>
    <scope>NUCLEOTIDE SEQUENCE</scope>
    <source>
        <strain evidence="3">GVMAG-M-3300027708-20</strain>
    </source>
</reference>